<keyword evidence="1" id="KW-1133">Transmembrane helix</keyword>
<dbReference type="EMBL" id="SUTE01000037">
    <property type="protein sequence ID" value="MBE6505007.1"/>
    <property type="molecule type" value="Genomic_DNA"/>
</dbReference>
<dbReference type="RefSeq" id="WP_369693493.1">
    <property type="nucleotide sequence ID" value="NZ_SUTE01000037.1"/>
</dbReference>
<dbReference type="Proteomes" id="UP000762703">
    <property type="component" value="Unassembled WGS sequence"/>
</dbReference>
<proteinExistence type="predicted"/>
<dbReference type="AlphaFoldDB" id="A0A8T3VBC0"/>
<feature type="transmembrane region" description="Helical" evidence="1">
    <location>
        <begin position="30"/>
        <end position="63"/>
    </location>
</feature>
<accession>A0A8T3VBC0</accession>
<feature type="transmembrane region" description="Helical" evidence="1">
    <location>
        <begin position="182"/>
        <end position="203"/>
    </location>
</feature>
<gene>
    <name evidence="2" type="ORF">E7Z73_04570</name>
</gene>
<feature type="transmembrane region" description="Helical" evidence="1">
    <location>
        <begin position="91"/>
        <end position="113"/>
    </location>
</feature>
<comment type="caution">
    <text evidence="2">The sequence shown here is derived from an EMBL/GenBank/DDBJ whole genome shotgun (WGS) entry which is preliminary data.</text>
</comment>
<keyword evidence="1" id="KW-0812">Transmembrane</keyword>
<organism evidence="2 3">
    <name type="scientific">Methanobrevibacter millerae</name>
    <dbReference type="NCBI Taxonomy" id="230361"/>
    <lineage>
        <taxon>Archaea</taxon>
        <taxon>Methanobacteriati</taxon>
        <taxon>Methanobacteriota</taxon>
        <taxon>Methanomada group</taxon>
        <taxon>Methanobacteria</taxon>
        <taxon>Methanobacteriales</taxon>
        <taxon>Methanobacteriaceae</taxon>
        <taxon>Methanobrevibacter</taxon>
    </lineage>
</organism>
<evidence type="ECO:0000313" key="3">
    <source>
        <dbReference type="Proteomes" id="UP000762703"/>
    </source>
</evidence>
<evidence type="ECO:0000256" key="1">
    <source>
        <dbReference type="SAM" id="Phobius"/>
    </source>
</evidence>
<sequence length="252" mass="28826">MMKIFGLFDFDLNSKYFSDKETVKKRAVKIFGIFLIIAIALSSFTLLGFLFFFLLLFSLGGIFIVEYYSDELDKKYGLYNFNNLRGYSRQIGAFTLLGFSTTSLALLLICLCAEINIYTSILLSIIFALPFLAIGLRFKAFNDNSLEENGEIVYDAGYEPNYYCPVLAICCYLGYVQGFFEISTINILALILSTSLCFIWLVFPDKINKYIPFENRTKKGEVIYLAIALIIFFIFFTQFTTVPFVKVMGFVN</sequence>
<feature type="transmembrane region" description="Helical" evidence="1">
    <location>
        <begin position="223"/>
        <end position="245"/>
    </location>
</feature>
<evidence type="ECO:0008006" key="4">
    <source>
        <dbReference type="Google" id="ProtNLM"/>
    </source>
</evidence>
<evidence type="ECO:0000313" key="2">
    <source>
        <dbReference type="EMBL" id="MBE6505007.1"/>
    </source>
</evidence>
<keyword evidence="1" id="KW-0472">Membrane</keyword>
<name>A0A8T3VBC0_9EURY</name>
<reference evidence="2" key="1">
    <citation type="submission" date="2019-04" db="EMBL/GenBank/DDBJ databases">
        <title>Evolution of Biomass-Degrading Anaerobic Consortia Revealed by Metagenomics.</title>
        <authorList>
            <person name="Peng X."/>
        </authorList>
    </citation>
    <scope>NUCLEOTIDE SEQUENCE</scope>
    <source>
        <strain evidence="2">SIG12</strain>
    </source>
</reference>
<feature type="transmembrane region" description="Helical" evidence="1">
    <location>
        <begin position="120"/>
        <end position="138"/>
    </location>
</feature>
<protein>
    <recommendedName>
        <fullName evidence="4">UbiA prenyltransferase family protein</fullName>
    </recommendedName>
</protein>